<keyword evidence="1 2" id="KW-0238">DNA-binding</keyword>
<evidence type="ECO:0000256" key="2">
    <source>
        <dbReference type="PROSITE-ProRule" id="PRU00335"/>
    </source>
</evidence>
<dbReference type="RefSeq" id="WP_119794496.1">
    <property type="nucleotide sequence ID" value="NZ_QYZD01000013.1"/>
</dbReference>
<feature type="domain" description="HTH tetR-type" evidence="3">
    <location>
        <begin position="6"/>
        <end position="66"/>
    </location>
</feature>
<evidence type="ECO:0000313" key="5">
    <source>
        <dbReference type="Proteomes" id="UP000266177"/>
    </source>
</evidence>
<proteinExistence type="predicted"/>
<organism evidence="4 5">
    <name type="scientific">Paenibacillus thiaminolyticus</name>
    <name type="common">Bacillus thiaminolyticus</name>
    <dbReference type="NCBI Taxonomy" id="49283"/>
    <lineage>
        <taxon>Bacteria</taxon>
        <taxon>Bacillati</taxon>
        <taxon>Bacillota</taxon>
        <taxon>Bacilli</taxon>
        <taxon>Bacillales</taxon>
        <taxon>Paenibacillaceae</taxon>
        <taxon>Paenibacillus</taxon>
    </lineage>
</organism>
<dbReference type="SUPFAM" id="SSF46689">
    <property type="entry name" value="Homeodomain-like"/>
    <property type="match status" value="1"/>
</dbReference>
<dbReference type="Gene3D" id="1.10.10.60">
    <property type="entry name" value="Homeodomain-like"/>
    <property type="match status" value="1"/>
</dbReference>
<protein>
    <submittedName>
        <fullName evidence="4">TetR/AcrR family transcriptional regulator</fullName>
    </submittedName>
</protein>
<dbReference type="OrthoDB" id="9812993at2"/>
<comment type="caution">
    <text evidence="4">The sequence shown here is derived from an EMBL/GenBank/DDBJ whole genome shotgun (WGS) entry which is preliminary data.</text>
</comment>
<dbReference type="InterPro" id="IPR001647">
    <property type="entry name" value="HTH_TetR"/>
</dbReference>
<reference evidence="4 5" key="1">
    <citation type="submission" date="2018-09" db="EMBL/GenBank/DDBJ databases">
        <title>Paenibacillus SK2017-BO5.</title>
        <authorList>
            <person name="Piskunova J.V."/>
            <person name="Dubiley S.A."/>
            <person name="Severinov K.V."/>
        </authorList>
    </citation>
    <scope>NUCLEOTIDE SEQUENCE [LARGE SCALE GENOMIC DNA]</scope>
    <source>
        <strain evidence="4 5">BO5</strain>
    </source>
</reference>
<gene>
    <name evidence="4" type="ORF">DQX05_15655</name>
</gene>
<feature type="DNA-binding region" description="H-T-H motif" evidence="2">
    <location>
        <begin position="29"/>
        <end position="48"/>
    </location>
</feature>
<dbReference type="Gene3D" id="1.10.357.10">
    <property type="entry name" value="Tetracycline Repressor, domain 2"/>
    <property type="match status" value="1"/>
</dbReference>
<dbReference type="AlphaFoldDB" id="A0A3A3H215"/>
<dbReference type="Proteomes" id="UP000266177">
    <property type="component" value="Unassembled WGS sequence"/>
</dbReference>
<dbReference type="InterPro" id="IPR009057">
    <property type="entry name" value="Homeodomain-like_sf"/>
</dbReference>
<evidence type="ECO:0000259" key="3">
    <source>
        <dbReference type="PROSITE" id="PS50977"/>
    </source>
</evidence>
<dbReference type="EMBL" id="QYZD01000013">
    <property type="protein sequence ID" value="RJG22977.1"/>
    <property type="molecule type" value="Genomic_DNA"/>
</dbReference>
<dbReference type="InterPro" id="IPR050624">
    <property type="entry name" value="HTH-type_Tx_Regulator"/>
</dbReference>
<dbReference type="PANTHER" id="PTHR43479:SF22">
    <property type="entry name" value="TRANSCRIPTIONAL REGULATOR, TETR FAMILY"/>
    <property type="match status" value="1"/>
</dbReference>
<sequence>MEDRSADKKKHILQSAMKLFATQGYVQTTMQEIAQYCKMSKGSVYQHYASKEELLLSIFKYYYRLLYDRMQIIERDPLLTPRERMKKKIEVHMVMLSEYPEFTTMQMRENAGFANKEIHQFLQQVSLDNTRSIMNDLTDMYGNAISPYKLDLTLQLHGIISTYLNVLLLEEVTVKLDRLSDYALDLVDLNAQKLLQARPEPFMKEEDWPALLHAISQEPQKAMHPLVLVQKMREELSRQSLPPEQYQDAIDSLAVLEQELMEIQPRRIIVLGMLANLKRLETLRPVCDQLETAVQHLNRL</sequence>
<evidence type="ECO:0000313" key="4">
    <source>
        <dbReference type="EMBL" id="RJG22977.1"/>
    </source>
</evidence>
<accession>A0A3A3H215</accession>
<evidence type="ECO:0000256" key="1">
    <source>
        <dbReference type="ARBA" id="ARBA00023125"/>
    </source>
</evidence>
<dbReference type="GO" id="GO:0003677">
    <property type="term" value="F:DNA binding"/>
    <property type="evidence" value="ECO:0007669"/>
    <property type="project" value="UniProtKB-UniRule"/>
</dbReference>
<dbReference type="Pfam" id="PF00440">
    <property type="entry name" value="TetR_N"/>
    <property type="match status" value="1"/>
</dbReference>
<dbReference type="PRINTS" id="PR00455">
    <property type="entry name" value="HTHTETR"/>
</dbReference>
<dbReference type="PROSITE" id="PS50977">
    <property type="entry name" value="HTH_TETR_2"/>
    <property type="match status" value="1"/>
</dbReference>
<name>A0A3A3H215_PANTH</name>
<dbReference type="PANTHER" id="PTHR43479">
    <property type="entry name" value="ACREF/ENVCD OPERON REPRESSOR-RELATED"/>
    <property type="match status" value="1"/>
</dbReference>